<organism evidence="1 2">
    <name type="scientific">Sphingomonas chungangi</name>
    <dbReference type="NCBI Taxonomy" id="2683589"/>
    <lineage>
        <taxon>Bacteria</taxon>
        <taxon>Pseudomonadati</taxon>
        <taxon>Pseudomonadota</taxon>
        <taxon>Alphaproteobacteria</taxon>
        <taxon>Sphingomonadales</taxon>
        <taxon>Sphingomonadaceae</taxon>
        <taxon>Sphingomonas</taxon>
    </lineage>
</organism>
<evidence type="ECO:0000313" key="2">
    <source>
        <dbReference type="Proteomes" id="UP000570166"/>
    </source>
</evidence>
<dbReference type="Proteomes" id="UP000570166">
    <property type="component" value="Unassembled WGS sequence"/>
</dbReference>
<protein>
    <submittedName>
        <fullName evidence="1">Uncharacterized protein</fullName>
    </submittedName>
</protein>
<evidence type="ECO:0000313" key="1">
    <source>
        <dbReference type="EMBL" id="MBA2935166.1"/>
    </source>
</evidence>
<reference evidence="1 2" key="1">
    <citation type="submission" date="2020-07" db="EMBL/GenBank/DDBJ databases">
        <authorList>
            <person name="Sun Q."/>
        </authorList>
    </citation>
    <scope>NUCLEOTIDE SEQUENCE [LARGE SCALE GENOMIC DNA]</scope>
    <source>
        <strain evidence="1 2">CGMCC 1.13654</strain>
    </source>
</reference>
<dbReference type="AlphaFoldDB" id="A0A838LAL1"/>
<comment type="caution">
    <text evidence="1">The sequence shown here is derived from an EMBL/GenBank/DDBJ whole genome shotgun (WGS) entry which is preliminary data.</text>
</comment>
<keyword evidence="2" id="KW-1185">Reference proteome</keyword>
<gene>
    <name evidence="1" type="ORF">HZF05_13835</name>
</gene>
<name>A0A838LAL1_9SPHN</name>
<dbReference type="RefSeq" id="WP_160366215.1">
    <property type="nucleotide sequence ID" value="NZ_JACEIB010000023.1"/>
</dbReference>
<accession>A0A838LAL1</accession>
<sequence length="55" mass="6209">MLNSKTNAIESVDPFADFDTLEVKEVRLRPTAEEKKLRTNDEKASFISIIIIVTA</sequence>
<dbReference type="EMBL" id="JACEIB010000023">
    <property type="protein sequence ID" value="MBA2935166.1"/>
    <property type="molecule type" value="Genomic_DNA"/>
</dbReference>
<proteinExistence type="predicted"/>